<comment type="caution">
    <text evidence="2">The sequence shown here is derived from an EMBL/GenBank/DDBJ whole genome shotgun (WGS) entry which is preliminary data.</text>
</comment>
<evidence type="ECO:0000313" key="2">
    <source>
        <dbReference type="EMBL" id="TKC98173.1"/>
    </source>
</evidence>
<reference evidence="2 3" key="1">
    <citation type="submission" date="2019-04" db="EMBL/GenBank/DDBJ databases">
        <authorList>
            <person name="Li Y."/>
            <person name="Wang J."/>
        </authorList>
    </citation>
    <scope>NUCLEOTIDE SEQUENCE [LARGE SCALE GENOMIC DNA]</scope>
    <source>
        <strain evidence="2 3">DSM 14668</strain>
    </source>
</reference>
<dbReference type="OrthoDB" id="7114937at2"/>
<protein>
    <submittedName>
        <fullName evidence="2">Uncharacterized protein</fullName>
    </submittedName>
</protein>
<keyword evidence="1" id="KW-0812">Transmembrane</keyword>
<gene>
    <name evidence="2" type="ORF">E8A74_42350</name>
</gene>
<feature type="transmembrane region" description="Helical" evidence="1">
    <location>
        <begin position="55"/>
        <end position="76"/>
    </location>
</feature>
<keyword evidence="1" id="KW-1133">Transmembrane helix</keyword>
<dbReference type="Proteomes" id="UP000309215">
    <property type="component" value="Unassembled WGS sequence"/>
</dbReference>
<proteinExistence type="predicted"/>
<dbReference type="EMBL" id="SSMQ01000073">
    <property type="protein sequence ID" value="TKC98173.1"/>
    <property type="molecule type" value="Genomic_DNA"/>
</dbReference>
<evidence type="ECO:0000313" key="3">
    <source>
        <dbReference type="Proteomes" id="UP000309215"/>
    </source>
</evidence>
<evidence type="ECO:0000256" key="1">
    <source>
        <dbReference type="SAM" id="Phobius"/>
    </source>
</evidence>
<feature type="transmembrane region" description="Helical" evidence="1">
    <location>
        <begin position="97"/>
        <end position="117"/>
    </location>
</feature>
<dbReference type="RefSeq" id="WP_136934837.1">
    <property type="nucleotide sequence ID" value="NZ_SSMQ01000073.1"/>
</dbReference>
<keyword evidence="3" id="KW-1185">Reference proteome</keyword>
<organism evidence="2 3">
    <name type="scientific">Polyangium fumosum</name>
    <dbReference type="NCBI Taxonomy" id="889272"/>
    <lineage>
        <taxon>Bacteria</taxon>
        <taxon>Pseudomonadati</taxon>
        <taxon>Myxococcota</taxon>
        <taxon>Polyangia</taxon>
        <taxon>Polyangiales</taxon>
        <taxon>Polyangiaceae</taxon>
        <taxon>Polyangium</taxon>
    </lineage>
</organism>
<accession>A0A4U1IUQ6</accession>
<keyword evidence="1" id="KW-0472">Membrane</keyword>
<feature type="transmembrane region" description="Helical" evidence="1">
    <location>
        <begin position="151"/>
        <end position="169"/>
    </location>
</feature>
<name>A0A4U1IUQ6_9BACT</name>
<sequence>MMFELPRFGRDDAVLLVSTTSLALAYGIAHDHVTATLSPEYFLIGKNLASDPRPFRWAVTMLAAKASWPLGVLASMTLRFANEPSPRLPQRLPLRGLLGFMVVPLVVAAVVALMLGASPTSLDPWDQRAVAEVLAGSECASAFMRVWRMHIGSYVGGALGLVLAVALVRRRRAQAGRLRSSR</sequence>
<dbReference type="AlphaFoldDB" id="A0A4U1IUQ6"/>